<proteinExistence type="predicted"/>
<dbReference type="Pfam" id="PF02485">
    <property type="entry name" value="Branch"/>
    <property type="match status" value="1"/>
</dbReference>
<dbReference type="PANTHER" id="PTHR46671">
    <property type="entry name" value="PROTEIN CBG11221"/>
    <property type="match status" value="1"/>
</dbReference>
<organism evidence="6 7">
    <name type="scientific">Caenorhabditis tropicalis</name>
    <dbReference type="NCBI Taxonomy" id="1561998"/>
    <lineage>
        <taxon>Eukaryota</taxon>
        <taxon>Metazoa</taxon>
        <taxon>Ecdysozoa</taxon>
        <taxon>Nematoda</taxon>
        <taxon>Chromadorea</taxon>
        <taxon>Rhabditida</taxon>
        <taxon>Rhabditina</taxon>
        <taxon>Rhabditomorpha</taxon>
        <taxon>Rhabditoidea</taxon>
        <taxon>Rhabditidae</taxon>
        <taxon>Peloderinae</taxon>
        <taxon>Caenorhabditis</taxon>
    </lineage>
</organism>
<sequence>MERMIQFPNWKYFILMQNHDVIGKSVYEISRIFEIFGGANDVDIAKGNIVERFRWDLESLDLFRDVRELRIVKGSVQGSLSREAVDWIVNQVNPMVFLADGIKEWTKWSDESECESGFVRHSVCVIGIEEFSNIARMPNIMFNKMMPSFDNSVIECTAELLYNRTFLGQDDYPLEEEYYSNMINVRCLQPSEHQ</sequence>
<dbReference type="eggNOG" id="KOG0799">
    <property type="taxonomic scope" value="Eukaryota"/>
</dbReference>
<dbReference type="AlphaFoldDB" id="A0A1I7U2B2"/>
<protein>
    <submittedName>
        <fullName evidence="7">FBA_2 domain-containing protein</fullName>
    </submittedName>
</protein>
<dbReference type="Proteomes" id="UP000095282">
    <property type="component" value="Unplaced"/>
</dbReference>
<evidence type="ECO:0000256" key="5">
    <source>
        <dbReference type="ARBA" id="ARBA00023180"/>
    </source>
</evidence>
<dbReference type="PANTHER" id="PTHR46671:SF7">
    <property type="entry name" value="CORE-2_I-BRANCHING ENZYME"/>
    <property type="match status" value="1"/>
</dbReference>
<dbReference type="GO" id="GO:0016020">
    <property type="term" value="C:membrane"/>
    <property type="evidence" value="ECO:0007669"/>
    <property type="project" value="UniProtKB-SubCell"/>
</dbReference>
<keyword evidence="4" id="KW-0472">Membrane</keyword>
<name>A0A1I7U2B2_9PELO</name>
<evidence type="ECO:0000256" key="2">
    <source>
        <dbReference type="ARBA" id="ARBA00022676"/>
    </source>
</evidence>
<keyword evidence="6" id="KW-1185">Reference proteome</keyword>
<dbReference type="WBParaSite" id="Csp11.Scaffold629.g14136.t2">
    <property type="protein sequence ID" value="Csp11.Scaffold629.g14136.t2"/>
    <property type="gene ID" value="Csp11.Scaffold629.g14136"/>
</dbReference>
<evidence type="ECO:0000313" key="6">
    <source>
        <dbReference type="Proteomes" id="UP000095282"/>
    </source>
</evidence>
<evidence type="ECO:0000313" key="7">
    <source>
        <dbReference type="WBParaSite" id="Csp11.Scaffold629.g14136.t2"/>
    </source>
</evidence>
<evidence type="ECO:0000256" key="4">
    <source>
        <dbReference type="ARBA" id="ARBA00023136"/>
    </source>
</evidence>
<evidence type="ECO:0000256" key="3">
    <source>
        <dbReference type="ARBA" id="ARBA00022679"/>
    </source>
</evidence>
<comment type="subcellular location">
    <subcellularLocation>
        <location evidence="1">Membrane</location>
        <topology evidence="1">Single-pass type II membrane protein</topology>
    </subcellularLocation>
</comment>
<keyword evidence="3" id="KW-0808">Transferase</keyword>
<dbReference type="STRING" id="1561998.A0A1I7U2B2"/>
<reference evidence="7" key="1">
    <citation type="submission" date="2016-11" db="UniProtKB">
        <authorList>
            <consortium name="WormBaseParasite"/>
        </authorList>
    </citation>
    <scope>IDENTIFICATION</scope>
</reference>
<accession>A0A1I7U2B2</accession>
<evidence type="ECO:0000256" key="1">
    <source>
        <dbReference type="ARBA" id="ARBA00004606"/>
    </source>
</evidence>
<keyword evidence="2" id="KW-0328">Glycosyltransferase</keyword>
<dbReference type="InterPro" id="IPR003406">
    <property type="entry name" value="Glyco_trans_14"/>
</dbReference>
<dbReference type="GO" id="GO:0016757">
    <property type="term" value="F:glycosyltransferase activity"/>
    <property type="evidence" value="ECO:0007669"/>
    <property type="project" value="UniProtKB-KW"/>
</dbReference>
<keyword evidence="5" id="KW-0325">Glycoprotein</keyword>